<evidence type="ECO:0000313" key="1">
    <source>
        <dbReference type="EMBL" id="KAK5856519.1"/>
    </source>
</evidence>
<sequence length="66" mass="7611">MRRPGERSCSAMTKPTLWCGEMLFRSNNGEADTARDSSRRRLSFVGVEKKPRLLKNVFNKIVCIKH</sequence>
<dbReference type="AlphaFoldDB" id="A0AAN7XAD8"/>
<reference evidence="1 2" key="1">
    <citation type="journal article" date="2023" name="Genes (Basel)">
        <title>Chromosome-Level Genome Assembly and Circadian Gene Repertoire of the Patagonia Blennie Eleginops maclovinus-The Closest Ancestral Proxy of Antarctic Cryonotothenioids.</title>
        <authorList>
            <person name="Cheng C.C."/>
            <person name="Rivera-Colon A.G."/>
            <person name="Minhas B.F."/>
            <person name="Wilson L."/>
            <person name="Rayamajhi N."/>
            <person name="Vargas-Chacoff L."/>
            <person name="Catchen J.M."/>
        </authorList>
    </citation>
    <scope>NUCLEOTIDE SEQUENCE [LARGE SCALE GENOMIC DNA]</scope>
    <source>
        <strain evidence="1">JMC-PN-2008</strain>
    </source>
</reference>
<gene>
    <name evidence="1" type="ORF">PBY51_008108</name>
</gene>
<protein>
    <submittedName>
        <fullName evidence="1">Uncharacterized protein</fullName>
    </submittedName>
</protein>
<accession>A0AAN7XAD8</accession>
<keyword evidence="2" id="KW-1185">Reference proteome</keyword>
<organism evidence="1 2">
    <name type="scientific">Eleginops maclovinus</name>
    <name type="common">Patagonian blennie</name>
    <name type="synonym">Eleginus maclovinus</name>
    <dbReference type="NCBI Taxonomy" id="56733"/>
    <lineage>
        <taxon>Eukaryota</taxon>
        <taxon>Metazoa</taxon>
        <taxon>Chordata</taxon>
        <taxon>Craniata</taxon>
        <taxon>Vertebrata</taxon>
        <taxon>Euteleostomi</taxon>
        <taxon>Actinopterygii</taxon>
        <taxon>Neopterygii</taxon>
        <taxon>Teleostei</taxon>
        <taxon>Neoteleostei</taxon>
        <taxon>Acanthomorphata</taxon>
        <taxon>Eupercaria</taxon>
        <taxon>Perciformes</taxon>
        <taxon>Notothenioidei</taxon>
        <taxon>Eleginopidae</taxon>
        <taxon>Eleginops</taxon>
    </lineage>
</organism>
<evidence type="ECO:0000313" key="2">
    <source>
        <dbReference type="Proteomes" id="UP001346869"/>
    </source>
</evidence>
<dbReference type="Proteomes" id="UP001346869">
    <property type="component" value="Unassembled WGS sequence"/>
</dbReference>
<comment type="caution">
    <text evidence="1">The sequence shown here is derived from an EMBL/GenBank/DDBJ whole genome shotgun (WGS) entry which is preliminary data.</text>
</comment>
<proteinExistence type="predicted"/>
<name>A0AAN7XAD8_ELEMC</name>
<dbReference type="EMBL" id="JAUZQC010000017">
    <property type="protein sequence ID" value="KAK5856519.1"/>
    <property type="molecule type" value="Genomic_DNA"/>
</dbReference>
<reference evidence="1 2" key="2">
    <citation type="journal article" date="2023" name="Mol. Biol. Evol.">
        <title>Genomics of Secondarily Temperate Adaptation in the Only Non-Antarctic Icefish.</title>
        <authorList>
            <person name="Rivera-Colon A.G."/>
            <person name="Rayamajhi N."/>
            <person name="Minhas B.F."/>
            <person name="Madrigal G."/>
            <person name="Bilyk K.T."/>
            <person name="Yoon V."/>
            <person name="Hune M."/>
            <person name="Gregory S."/>
            <person name="Cheng C.H.C."/>
            <person name="Catchen J.M."/>
        </authorList>
    </citation>
    <scope>NUCLEOTIDE SEQUENCE [LARGE SCALE GENOMIC DNA]</scope>
    <source>
        <strain evidence="1">JMC-PN-2008</strain>
    </source>
</reference>